<organism evidence="1 2">
    <name type="scientific">Candolleomyces eurysporus</name>
    <dbReference type="NCBI Taxonomy" id="2828524"/>
    <lineage>
        <taxon>Eukaryota</taxon>
        <taxon>Fungi</taxon>
        <taxon>Dikarya</taxon>
        <taxon>Basidiomycota</taxon>
        <taxon>Agaricomycotina</taxon>
        <taxon>Agaricomycetes</taxon>
        <taxon>Agaricomycetidae</taxon>
        <taxon>Agaricales</taxon>
        <taxon>Agaricineae</taxon>
        <taxon>Psathyrellaceae</taxon>
        <taxon>Candolleomyces</taxon>
    </lineage>
</organism>
<dbReference type="AlphaFoldDB" id="A0A9W8JCU1"/>
<proteinExistence type="predicted"/>
<sequence length="84" mass="9995">MFDASAFDHDKVFLDPDILVQFVDSQIQCDLATSLGKFTISEVLRPYTSEVLVWNVWYKIAPWWRWIFIDPELEDLPELLELLY</sequence>
<accession>A0A9W8JCU1</accession>
<protein>
    <submittedName>
        <fullName evidence="1">Uncharacterized protein</fullName>
    </submittedName>
</protein>
<gene>
    <name evidence="1" type="ORF">H1R20_g4823</name>
</gene>
<reference evidence="1" key="1">
    <citation type="submission" date="2022-06" db="EMBL/GenBank/DDBJ databases">
        <title>Genome Sequence of Candolleomyces eurysporus.</title>
        <authorList>
            <person name="Buettner E."/>
        </authorList>
    </citation>
    <scope>NUCLEOTIDE SEQUENCE</scope>
    <source>
        <strain evidence="1">VTCC 930004</strain>
    </source>
</reference>
<evidence type="ECO:0000313" key="2">
    <source>
        <dbReference type="Proteomes" id="UP001140091"/>
    </source>
</evidence>
<name>A0A9W8JCU1_9AGAR</name>
<keyword evidence="2" id="KW-1185">Reference proteome</keyword>
<dbReference type="Proteomes" id="UP001140091">
    <property type="component" value="Unassembled WGS sequence"/>
</dbReference>
<feature type="non-terminal residue" evidence="1">
    <location>
        <position position="1"/>
    </location>
</feature>
<dbReference type="EMBL" id="JANBPK010000776">
    <property type="protein sequence ID" value="KAJ2932277.1"/>
    <property type="molecule type" value="Genomic_DNA"/>
</dbReference>
<comment type="caution">
    <text evidence="1">The sequence shown here is derived from an EMBL/GenBank/DDBJ whole genome shotgun (WGS) entry which is preliminary data.</text>
</comment>
<evidence type="ECO:0000313" key="1">
    <source>
        <dbReference type="EMBL" id="KAJ2932277.1"/>
    </source>
</evidence>